<dbReference type="PANTHER" id="PTHR14428">
    <property type="entry name" value="NUCLEOLAR COMPLEX PROTEIN 3"/>
    <property type="match status" value="1"/>
</dbReference>
<sequence>MLNLTPVPLALFSLSPDAQKYHPYASDPNLSGALASVLWELNLLTQHYHPAVSSMASSISSMNTAHNQVYLSTISPQQAFTDFSLERPESFKPPSDIKKSDNKRKRGSDPSVSAVIEPSADTTSIDEDDVRKKLSAHFMLLRDIKENQRLRAELDGTTSSIQLYEEYKQQKKKAKKPKTKKSRTLLTVK</sequence>
<dbReference type="InterPro" id="IPR016903">
    <property type="entry name" value="Nucleolar_cplx-assoc_3"/>
</dbReference>
<feature type="compositionally biased region" description="Basic residues" evidence="2">
    <location>
        <begin position="170"/>
        <end position="183"/>
    </location>
</feature>
<evidence type="ECO:0000259" key="3">
    <source>
        <dbReference type="Pfam" id="PF03914"/>
    </source>
</evidence>
<feature type="region of interest" description="Disordered" evidence="2">
    <location>
        <begin position="168"/>
        <end position="189"/>
    </location>
</feature>
<evidence type="ECO:0000256" key="1">
    <source>
        <dbReference type="ARBA" id="ARBA00007797"/>
    </source>
</evidence>
<proteinExistence type="inferred from homology"/>
<dbReference type="OrthoDB" id="10263597at2759"/>
<protein>
    <recommendedName>
        <fullName evidence="3">CCAAT-binding factor domain-containing protein</fullName>
    </recommendedName>
</protein>
<feature type="compositionally biased region" description="Basic and acidic residues" evidence="2">
    <location>
        <begin position="85"/>
        <end position="100"/>
    </location>
</feature>
<feature type="domain" description="CCAAT-binding factor" evidence="3">
    <location>
        <begin position="17"/>
        <end position="56"/>
    </location>
</feature>
<dbReference type="AlphaFoldDB" id="A0A6J5X9D9"/>
<comment type="similarity">
    <text evidence="1">Belongs to the CBF/MAK21 family.</text>
</comment>
<dbReference type="GO" id="GO:0003682">
    <property type="term" value="F:chromatin binding"/>
    <property type="evidence" value="ECO:0007669"/>
    <property type="project" value="TreeGrafter"/>
</dbReference>
<reference evidence="5" key="1">
    <citation type="journal article" date="2020" name="Genome Biol.">
        <title>Gamete binning: chromosome-level and haplotype-resolved genome assembly enabled by high-throughput single-cell sequencing of gamete genomes.</title>
        <authorList>
            <person name="Campoy J.A."/>
            <person name="Sun H."/>
            <person name="Goel M."/>
            <person name="Jiao W.-B."/>
            <person name="Folz-Donahue K."/>
            <person name="Wang N."/>
            <person name="Rubio M."/>
            <person name="Liu C."/>
            <person name="Kukat C."/>
            <person name="Ruiz D."/>
            <person name="Huettel B."/>
            <person name="Schneeberger K."/>
        </authorList>
    </citation>
    <scope>NUCLEOTIDE SEQUENCE [LARGE SCALE GENOMIC DNA]</scope>
    <source>
        <strain evidence="5">cv. Rojo Pasion</strain>
    </source>
</reference>
<evidence type="ECO:0000313" key="5">
    <source>
        <dbReference type="Proteomes" id="UP000507245"/>
    </source>
</evidence>
<dbReference type="InterPro" id="IPR005612">
    <property type="entry name" value="CCAAT-binding_factor"/>
</dbReference>
<dbReference type="GO" id="GO:0005730">
    <property type="term" value="C:nucleolus"/>
    <property type="evidence" value="ECO:0007669"/>
    <property type="project" value="TreeGrafter"/>
</dbReference>
<feature type="region of interest" description="Disordered" evidence="2">
    <location>
        <begin position="85"/>
        <end position="124"/>
    </location>
</feature>
<dbReference type="Proteomes" id="UP000507245">
    <property type="component" value="Unassembled WGS sequence"/>
</dbReference>
<accession>A0A6J5X9D9</accession>
<organism evidence="4 5">
    <name type="scientific">Prunus armeniaca</name>
    <name type="common">Apricot</name>
    <name type="synonym">Armeniaca vulgaris</name>
    <dbReference type="NCBI Taxonomy" id="36596"/>
    <lineage>
        <taxon>Eukaryota</taxon>
        <taxon>Viridiplantae</taxon>
        <taxon>Streptophyta</taxon>
        <taxon>Embryophyta</taxon>
        <taxon>Tracheophyta</taxon>
        <taxon>Spermatophyta</taxon>
        <taxon>Magnoliopsida</taxon>
        <taxon>eudicotyledons</taxon>
        <taxon>Gunneridae</taxon>
        <taxon>Pentapetalae</taxon>
        <taxon>rosids</taxon>
        <taxon>fabids</taxon>
        <taxon>Rosales</taxon>
        <taxon>Rosaceae</taxon>
        <taxon>Amygdaloideae</taxon>
        <taxon>Amygdaleae</taxon>
        <taxon>Prunus</taxon>
    </lineage>
</organism>
<gene>
    <name evidence="4" type="ORF">ORAREDHAP_LOCUS26099</name>
</gene>
<dbReference type="Pfam" id="PF03914">
    <property type="entry name" value="CBF"/>
    <property type="match status" value="1"/>
</dbReference>
<dbReference type="EMBL" id="CAEKKB010000004">
    <property type="protein sequence ID" value="CAB4307428.1"/>
    <property type="molecule type" value="Genomic_DNA"/>
</dbReference>
<dbReference type="PANTHER" id="PTHR14428:SF5">
    <property type="entry name" value="NUCLEOLAR COMPLEX PROTEIN 3 HOMOLOG"/>
    <property type="match status" value="1"/>
</dbReference>
<evidence type="ECO:0000256" key="2">
    <source>
        <dbReference type="SAM" id="MobiDB-lite"/>
    </source>
</evidence>
<dbReference type="GO" id="GO:0006270">
    <property type="term" value="P:DNA replication initiation"/>
    <property type="evidence" value="ECO:0007669"/>
    <property type="project" value="TreeGrafter"/>
</dbReference>
<evidence type="ECO:0000313" key="4">
    <source>
        <dbReference type="EMBL" id="CAB4307428.1"/>
    </source>
</evidence>
<keyword evidence="5" id="KW-1185">Reference proteome</keyword>
<name>A0A6J5X9D9_PRUAR</name>